<sequence>MSGKLVQVPLSTTRPLRILDSGTGDGTWMVDVSKQYPQAELVGTDIFQKHFEQLKDVPKCISFKVQSVLDDWPAEDHEAYDLVHQRYCLAQFSAEKDAAIVMRLFGNVKPGGYLQIVDANLGGFDGGEGHEAMVKAMDYFIKAFTEHGLEPRPGPSAAEWMRQAGAVDIHEEVMSFNVGIKATTPEDQTGTTVNLTTIIDNFAAIGSRYNLSPGPKLAGWMEVVGVENLQEVVLEVLVGAAAETKEIGQRPIEVMLAALEGVEVNLGRMLTRNLLQLLNSTHPQLSYKKRCQTLLKPI</sequence>
<evidence type="ECO:0000259" key="1">
    <source>
        <dbReference type="Pfam" id="PF13649"/>
    </source>
</evidence>
<dbReference type="InterPro" id="IPR041698">
    <property type="entry name" value="Methyltransf_25"/>
</dbReference>
<comment type="caution">
    <text evidence="2">The sequence shown here is derived from an EMBL/GenBank/DDBJ whole genome shotgun (WGS) entry which is preliminary data.</text>
</comment>
<proteinExistence type="predicted"/>
<accession>H0EXN6</accession>
<protein>
    <recommendedName>
        <fullName evidence="1">Methyltransferase domain-containing protein</fullName>
    </recommendedName>
</protein>
<dbReference type="Pfam" id="PF13649">
    <property type="entry name" value="Methyltransf_25"/>
    <property type="match status" value="1"/>
</dbReference>
<evidence type="ECO:0000313" key="3">
    <source>
        <dbReference type="Proteomes" id="UP000005446"/>
    </source>
</evidence>
<dbReference type="Gene3D" id="3.40.50.150">
    <property type="entry name" value="Vaccinia Virus protein VP39"/>
    <property type="match status" value="1"/>
</dbReference>
<dbReference type="AlphaFoldDB" id="H0EXN6"/>
<dbReference type="OrthoDB" id="3557474at2759"/>
<evidence type="ECO:0000313" key="2">
    <source>
        <dbReference type="EMBL" id="EHK96671.1"/>
    </source>
</evidence>
<name>H0EXN6_GLAL7</name>
<dbReference type="EMBL" id="AGUE01000229">
    <property type="protein sequence ID" value="EHK96671.1"/>
    <property type="molecule type" value="Genomic_DNA"/>
</dbReference>
<feature type="domain" description="Methyltransferase" evidence="1">
    <location>
        <begin position="18"/>
        <end position="112"/>
    </location>
</feature>
<dbReference type="InParanoid" id="H0EXN6"/>
<dbReference type="InterPro" id="IPR029063">
    <property type="entry name" value="SAM-dependent_MTases_sf"/>
</dbReference>
<gene>
    <name evidence="2" type="ORF">M7I_7575</name>
</gene>
<dbReference type="HOGENOM" id="CLU_933990_0_0_1"/>
<keyword evidence="3" id="KW-1185">Reference proteome</keyword>
<organism evidence="2 3">
    <name type="scientific">Glarea lozoyensis (strain ATCC 74030 / MF5533)</name>
    <dbReference type="NCBI Taxonomy" id="1104152"/>
    <lineage>
        <taxon>Eukaryota</taxon>
        <taxon>Fungi</taxon>
        <taxon>Dikarya</taxon>
        <taxon>Ascomycota</taxon>
        <taxon>Pezizomycotina</taxon>
        <taxon>Leotiomycetes</taxon>
        <taxon>Helotiales</taxon>
        <taxon>Helotiaceae</taxon>
        <taxon>Glarea</taxon>
    </lineage>
</organism>
<reference evidence="2 3" key="1">
    <citation type="journal article" date="2012" name="Eukaryot. Cell">
        <title>Genome sequence of the fungus Glarea lozoyensis: the first genome sequence of a species from the Helotiaceae family.</title>
        <authorList>
            <person name="Youssar L."/>
            <person name="Gruening B.A."/>
            <person name="Erxleben A."/>
            <person name="Guenther S."/>
            <person name="Huettel W."/>
        </authorList>
    </citation>
    <scope>NUCLEOTIDE SEQUENCE [LARGE SCALE GENOMIC DNA]</scope>
    <source>
        <strain evidence="3">ATCC 74030 / MF5533</strain>
    </source>
</reference>
<dbReference type="Proteomes" id="UP000005446">
    <property type="component" value="Unassembled WGS sequence"/>
</dbReference>
<dbReference type="SUPFAM" id="SSF53335">
    <property type="entry name" value="S-adenosyl-L-methionine-dependent methyltransferases"/>
    <property type="match status" value="1"/>
</dbReference>
<dbReference type="CDD" id="cd02440">
    <property type="entry name" value="AdoMet_MTases"/>
    <property type="match status" value="1"/>
</dbReference>